<dbReference type="InterPro" id="IPR020843">
    <property type="entry name" value="ER"/>
</dbReference>
<dbReference type="InParanoid" id="G9N101"/>
<dbReference type="AlphaFoldDB" id="G9N101"/>
<comment type="similarity">
    <text evidence="1">Belongs to the zinc-containing alcohol dehydrogenase family.</text>
</comment>
<dbReference type="InterPro" id="IPR036291">
    <property type="entry name" value="NAD(P)-bd_dom_sf"/>
</dbReference>
<dbReference type="EMBL" id="ABDF02000083">
    <property type="protein sequence ID" value="EHK19434.1"/>
    <property type="molecule type" value="Genomic_DNA"/>
</dbReference>
<keyword evidence="2" id="KW-0560">Oxidoreductase</keyword>
<dbReference type="SMART" id="SM00829">
    <property type="entry name" value="PKS_ER"/>
    <property type="match status" value="1"/>
</dbReference>
<dbReference type="RefSeq" id="XP_013953635.1">
    <property type="nucleotide sequence ID" value="XM_014098160.1"/>
</dbReference>
<dbReference type="Gene3D" id="3.90.180.10">
    <property type="entry name" value="Medium-chain alcohol dehydrogenases, catalytic domain"/>
    <property type="match status" value="1"/>
</dbReference>
<dbReference type="InterPro" id="IPR047122">
    <property type="entry name" value="Trans-enoyl_RdTase-like"/>
</dbReference>
<evidence type="ECO:0000256" key="1">
    <source>
        <dbReference type="ARBA" id="ARBA00008072"/>
    </source>
</evidence>
<evidence type="ECO:0000313" key="4">
    <source>
        <dbReference type="EMBL" id="EHK19434.1"/>
    </source>
</evidence>
<dbReference type="OrthoDB" id="3509362at2759"/>
<accession>G9N101</accession>
<dbReference type="HOGENOM" id="CLU_026673_16_5_1"/>
<dbReference type="Gene3D" id="3.40.50.720">
    <property type="entry name" value="NAD(P)-binding Rossmann-like Domain"/>
    <property type="match status" value="1"/>
</dbReference>
<dbReference type="InterPro" id="IPR013154">
    <property type="entry name" value="ADH-like_N"/>
</dbReference>
<dbReference type="Proteomes" id="UP000007115">
    <property type="component" value="Unassembled WGS sequence"/>
</dbReference>
<dbReference type="Pfam" id="PF08240">
    <property type="entry name" value="ADH_N"/>
    <property type="match status" value="1"/>
</dbReference>
<dbReference type="SUPFAM" id="SSF50129">
    <property type="entry name" value="GroES-like"/>
    <property type="match status" value="1"/>
</dbReference>
<reference evidence="4 5" key="1">
    <citation type="journal article" date="2011" name="Genome Biol.">
        <title>Comparative genome sequence analysis underscores mycoparasitism as the ancestral life style of Trichoderma.</title>
        <authorList>
            <person name="Kubicek C.P."/>
            <person name="Herrera-Estrella A."/>
            <person name="Seidl-Seiboth V."/>
            <person name="Martinez D.A."/>
            <person name="Druzhinina I.S."/>
            <person name="Thon M."/>
            <person name="Zeilinger S."/>
            <person name="Casas-Flores S."/>
            <person name="Horwitz B.A."/>
            <person name="Mukherjee P.K."/>
            <person name="Mukherjee M."/>
            <person name="Kredics L."/>
            <person name="Alcaraz L.D."/>
            <person name="Aerts A."/>
            <person name="Antal Z."/>
            <person name="Atanasova L."/>
            <person name="Cervantes-Badillo M.G."/>
            <person name="Challacombe J."/>
            <person name="Chertkov O."/>
            <person name="McCluskey K."/>
            <person name="Coulpier F."/>
            <person name="Deshpande N."/>
            <person name="von Doehren H."/>
            <person name="Ebbole D.J."/>
            <person name="Esquivel-Naranjo E.U."/>
            <person name="Fekete E."/>
            <person name="Flipphi M."/>
            <person name="Glaser F."/>
            <person name="Gomez-Rodriguez E.Y."/>
            <person name="Gruber S."/>
            <person name="Han C."/>
            <person name="Henrissat B."/>
            <person name="Hermosa R."/>
            <person name="Hernandez-Onate M."/>
            <person name="Karaffa L."/>
            <person name="Kosti I."/>
            <person name="Le Crom S."/>
            <person name="Lindquist E."/>
            <person name="Lucas S."/>
            <person name="Luebeck M."/>
            <person name="Luebeck P.S."/>
            <person name="Margeot A."/>
            <person name="Metz B."/>
            <person name="Misra M."/>
            <person name="Nevalainen H."/>
            <person name="Omann M."/>
            <person name="Packer N."/>
            <person name="Perrone G."/>
            <person name="Uresti-Rivera E.E."/>
            <person name="Salamov A."/>
            <person name="Schmoll M."/>
            <person name="Seiboth B."/>
            <person name="Shapiro H."/>
            <person name="Sukno S."/>
            <person name="Tamayo-Ramos J.A."/>
            <person name="Tisch D."/>
            <person name="Wiest A."/>
            <person name="Wilkinson H.H."/>
            <person name="Zhang M."/>
            <person name="Coutinho P.M."/>
            <person name="Kenerley C.M."/>
            <person name="Monte E."/>
            <person name="Baker S.E."/>
            <person name="Grigoriev I.V."/>
        </authorList>
    </citation>
    <scope>NUCLEOTIDE SEQUENCE [LARGE SCALE GENOMIC DNA]</scope>
    <source>
        <strain evidence="5">Gv29-8 / FGSC 10586</strain>
    </source>
</reference>
<dbReference type="GeneID" id="25788362"/>
<keyword evidence="5" id="KW-1185">Reference proteome</keyword>
<dbReference type="CDD" id="cd08249">
    <property type="entry name" value="enoyl_reductase_like"/>
    <property type="match status" value="1"/>
</dbReference>
<gene>
    <name evidence="4" type="ORF">TRIVIDRAFT_156682</name>
</gene>
<dbReference type="OMA" id="EFTEWFW"/>
<dbReference type="SUPFAM" id="SSF51735">
    <property type="entry name" value="NAD(P)-binding Rossmann-fold domains"/>
    <property type="match status" value="1"/>
</dbReference>
<proteinExistence type="inferred from homology"/>
<dbReference type="GO" id="GO:0016651">
    <property type="term" value="F:oxidoreductase activity, acting on NAD(P)H"/>
    <property type="evidence" value="ECO:0007669"/>
    <property type="project" value="InterPro"/>
</dbReference>
<organism evidence="4 5">
    <name type="scientific">Hypocrea virens (strain Gv29-8 / FGSC 10586)</name>
    <name type="common">Gliocladium virens</name>
    <name type="synonym">Trichoderma virens</name>
    <dbReference type="NCBI Taxonomy" id="413071"/>
    <lineage>
        <taxon>Eukaryota</taxon>
        <taxon>Fungi</taxon>
        <taxon>Dikarya</taxon>
        <taxon>Ascomycota</taxon>
        <taxon>Pezizomycotina</taxon>
        <taxon>Sordariomycetes</taxon>
        <taxon>Hypocreomycetidae</taxon>
        <taxon>Hypocreales</taxon>
        <taxon>Hypocreaceae</taxon>
        <taxon>Trichoderma</taxon>
    </lineage>
</organism>
<evidence type="ECO:0000256" key="2">
    <source>
        <dbReference type="ARBA" id="ARBA00023002"/>
    </source>
</evidence>
<name>G9N101_HYPVG</name>
<dbReference type="VEuPathDB" id="FungiDB:TRIVIDRAFT_156682"/>
<dbReference type="eggNOG" id="KOG1198">
    <property type="taxonomic scope" value="Eukaryota"/>
</dbReference>
<feature type="domain" description="Enoyl reductase (ER)" evidence="3">
    <location>
        <begin position="10"/>
        <end position="335"/>
    </location>
</feature>
<evidence type="ECO:0000313" key="5">
    <source>
        <dbReference type="Proteomes" id="UP000007115"/>
    </source>
</evidence>
<dbReference type="InterPro" id="IPR011032">
    <property type="entry name" value="GroES-like_sf"/>
</dbReference>
<dbReference type="PANTHER" id="PTHR45348:SF2">
    <property type="entry name" value="ZINC-TYPE ALCOHOL DEHYDROGENASE-LIKE PROTEIN C2E1P3.01"/>
    <property type="match status" value="1"/>
</dbReference>
<protein>
    <recommendedName>
        <fullName evidence="3">Enoyl reductase (ER) domain-containing protein</fullName>
    </recommendedName>
</protein>
<dbReference type="STRING" id="413071.G9N101"/>
<dbReference type="PANTHER" id="PTHR45348">
    <property type="entry name" value="HYPOTHETICAL OXIDOREDUCTASE (EUROFUNG)"/>
    <property type="match status" value="1"/>
</dbReference>
<comment type="caution">
    <text evidence="4">The sequence shown here is derived from an EMBL/GenBank/DDBJ whole genome shotgun (WGS) entry which is preliminary data.</text>
</comment>
<sequence length="342" mass="36828">MANEALWLTGVGEQPNLGPADMYEPGEGEMLIKVKAIATQPGEWKMQEGLIPIRLKYPTVIGLSASGIVEKIGPGVTRFQPGDHILTNTTGVLRNDSRFGAYQRYCLVPERLVSKVSISDVPFDEAANIATSYTAMSALVLHLGLNRPQIPSAPATGERILIWGVSSSLGVFATQLARQAGYEVVGIASGRHEQLAARFGVTHFVDRTSEDIVSAASALGPFKAVLAAADSAEDQVKIGAILAALGGGSFLSTMGVRAGVKLPANVTGHFAQYIDDYLDEKNSEFTEWFWWNYLENALAKKQLTSLPLTTLGGLDKAEEAWRILKHGENHGTRLVIVPEQEA</sequence>
<evidence type="ECO:0000259" key="3">
    <source>
        <dbReference type="SMART" id="SM00829"/>
    </source>
</evidence>